<organism evidence="7 8">
    <name type="scientific">Aspergillus sydowii CBS 593.65</name>
    <dbReference type="NCBI Taxonomy" id="1036612"/>
    <lineage>
        <taxon>Eukaryota</taxon>
        <taxon>Fungi</taxon>
        <taxon>Dikarya</taxon>
        <taxon>Ascomycota</taxon>
        <taxon>Pezizomycotina</taxon>
        <taxon>Eurotiomycetes</taxon>
        <taxon>Eurotiomycetidae</taxon>
        <taxon>Eurotiales</taxon>
        <taxon>Aspergillaceae</taxon>
        <taxon>Aspergillus</taxon>
        <taxon>Aspergillus subgen. Nidulantes</taxon>
    </lineage>
</organism>
<name>A0A1L9TCK8_9EURO</name>
<comment type="pathway">
    <text evidence="2">Lipid metabolism; fatty acid beta-oxidation.</text>
</comment>
<dbReference type="STRING" id="1036612.A0A1L9TCK8"/>
<evidence type="ECO:0000256" key="2">
    <source>
        <dbReference type="ARBA" id="ARBA00005005"/>
    </source>
</evidence>
<evidence type="ECO:0000256" key="3">
    <source>
        <dbReference type="ARBA" id="ARBA00005254"/>
    </source>
</evidence>
<dbReference type="Gene3D" id="3.90.226.10">
    <property type="entry name" value="2-enoyl-CoA Hydratase, Chain A, domain 1"/>
    <property type="match status" value="1"/>
</dbReference>
<dbReference type="AlphaFoldDB" id="A0A1L9TCK8"/>
<dbReference type="SUPFAM" id="SSF52096">
    <property type="entry name" value="ClpP/crotonase"/>
    <property type="match status" value="1"/>
</dbReference>
<evidence type="ECO:0000313" key="7">
    <source>
        <dbReference type="EMBL" id="OJJ57125.1"/>
    </source>
</evidence>
<keyword evidence="8" id="KW-1185">Reference proteome</keyword>
<keyword evidence="5" id="KW-0413">Isomerase</keyword>
<dbReference type="GO" id="GO:0006635">
    <property type="term" value="P:fatty acid beta-oxidation"/>
    <property type="evidence" value="ECO:0007669"/>
    <property type="project" value="TreeGrafter"/>
</dbReference>
<comment type="similarity">
    <text evidence="3">Belongs to the enoyl-CoA hydratase/isomerase family.</text>
</comment>
<dbReference type="RefSeq" id="XP_040700931.1">
    <property type="nucleotide sequence ID" value="XM_040842500.1"/>
</dbReference>
<dbReference type="OrthoDB" id="448450at2759"/>
<dbReference type="GeneID" id="63758573"/>
<dbReference type="PANTHER" id="PTHR43684:SF3">
    <property type="entry name" value="PEROXISOMAL D3,D2-ENOYL-COA ISOMERASE"/>
    <property type="match status" value="1"/>
</dbReference>
<dbReference type="Pfam" id="PF00378">
    <property type="entry name" value="ECH_1"/>
    <property type="match status" value="1"/>
</dbReference>
<dbReference type="CDD" id="cd06558">
    <property type="entry name" value="crotonase-like"/>
    <property type="match status" value="1"/>
</dbReference>
<gene>
    <name evidence="7" type="ORF">ASPSYDRAFT_155853</name>
</gene>
<dbReference type="PANTHER" id="PTHR43684">
    <property type="match status" value="1"/>
</dbReference>
<dbReference type="InterPro" id="IPR001753">
    <property type="entry name" value="Enoyl-CoA_hydra/iso"/>
</dbReference>
<reference evidence="8" key="1">
    <citation type="journal article" date="2017" name="Genome Biol.">
        <title>Comparative genomics reveals high biological diversity and specific adaptations in the industrially and medically important fungal genus Aspergillus.</title>
        <authorList>
            <person name="de Vries R.P."/>
            <person name="Riley R."/>
            <person name="Wiebenga A."/>
            <person name="Aguilar-Osorio G."/>
            <person name="Amillis S."/>
            <person name="Uchima C.A."/>
            <person name="Anderluh G."/>
            <person name="Asadollahi M."/>
            <person name="Askin M."/>
            <person name="Barry K."/>
            <person name="Battaglia E."/>
            <person name="Bayram O."/>
            <person name="Benocci T."/>
            <person name="Braus-Stromeyer S.A."/>
            <person name="Caldana C."/>
            <person name="Canovas D."/>
            <person name="Cerqueira G.C."/>
            <person name="Chen F."/>
            <person name="Chen W."/>
            <person name="Choi C."/>
            <person name="Clum A."/>
            <person name="Dos Santos R.A."/>
            <person name="Damasio A.R."/>
            <person name="Diallinas G."/>
            <person name="Emri T."/>
            <person name="Fekete E."/>
            <person name="Flipphi M."/>
            <person name="Freyberg S."/>
            <person name="Gallo A."/>
            <person name="Gournas C."/>
            <person name="Habgood R."/>
            <person name="Hainaut M."/>
            <person name="Harispe M.L."/>
            <person name="Henrissat B."/>
            <person name="Hilden K.S."/>
            <person name="Hope R."/>
            <person name="Hossain A."/>
            <person name="Karabika E."/>
            <person name="Karaffa L."/>
            <person name="Karanyi Z."/>
            <person name="Krasevec N."/>
            <person name="Kuo A."/>
            <person name="Kusch H."/>
            <person name="LaButti K."/>
            <person name="Lagendijk E.L."/>
            <person name="Lapidus A."/>
            <person name="Levasseur A."/>
            <person name="Lindquist E."/>
            <person name="Lipzen A."/>
            <person name="Logrieco A.F."/>
            <person name="MacCabe A."/>
            <person name="Maekelae M.R."/>
            <person name="Malavazi I."/>
            <person name="Melin P."/>
            <person name="Meyer V."/>
            <person name="Mielnichuk N."/>
            <person name="Miskei M."/>
            <person name="Molnar A.P."/>
            <person name="Mule G."/>
            <person name="Ngan C.Y."/>
            <person name="Orejas M."/>
            <person name="Orosz E."/>
            <person name="Ouedraogo J.P."/>
            <person name="Overkamp K.M."/>
            <person name="Park H.-S."/>
            <person name="Perrone G."/>
            <person name="Piumi F."/>
            <person name="Punt P.J."/>
            <person name="Ram A.F."/>
            <person name="Ramon A."/>
            <person name="Rauscher S."/>
            <person name="Record E."/>
            <person name="Riano-Pachon D.M."/>
            <person name="Robert V."/>
            <person name="Roehrig J."/>
            <person name="Ruller R."/>
            <person name="Salamov A."/>
            <person name="Salih N.S."/>
            <person name="Samson R.A."/>
            <person name="Sandor E."/>
            <person name="Sanguinetti M."/>
            <person name="Schuetze T."/>
            <person name="Sepcic K."/>
            <person name="Shelest E."/>
            <person name="Sherlock G."/>
            <person name="Sophianopoulou V."/>
            <person name="Squina F.M."/>
            <person name="Sun H."/>
            <person name="Susca A."/>
            <person name="Todd R.B."/>
            <person name="Tsang A."/>
            <person name="Unkles S.E."/>
            <person name="van de Wiele N."/>
            <person name="van Rossen-Uffink D."/>
            <person name="Oliveira J.V."/>
            <person name="Vesth T.C."/>
            <person name="Visser J."/>
            <person name="Yu J.-H."/>
            <person name="Zhou M."/>
            <person name="Andersen M.R."/>
            <person name="Archer D.B."/>
            <person name="Baker S.E."/>
            <person name="Benoit I."/>
            <person name="Brakhage A.A."/>
            <person name="Braus G.H."/>
            <person name="Fischer R."/>
            <person name="Frisvad J.C."/>
            <person name="Goldman G.H."/>
            <person name="Houbraken J."/>
            <person name="Oakley B."/>
            <person name="Pocsi I."/>
            <person name="Scazzocchio C."/>
            <person name="Seiboth B."/>
            <person name="vanKuyk P.A."/>
            <person name="Wortman J."/>
            <person name="Dyer P.S."/>
            <person name="Grigoriev I.V."/>
        </authorList>
    </citation>
    <scope>NUCLEOTIDE SEQUENCE [LARGE SCALE GENOMIC DNA]</scope>
    <source>
        <strain evidence="8">CBS 593.65</strain>
    </source>
</reference>
<evidence type="ECO:0000256" key="1">
    <source>
        <dbReference type="ARBA" id="ARBA00004275"/>
    </source>
</evidence>
<feature type="region of interest" description="Disordered" evidence="6">
    <location>
        <begin position="261"/>
        <end position="280"/>
    </location>
</feature>
<evidence type="ECO:0000256" key="5">
    <source>
        <dbReference type="ARBA" id="ARBA00023235"/>
    </source>
</evidence>
<dbReference type="EMBL" id="KV878589">
    <property type="protein sequence ID" value="OJJ57125.1"/>
    <property type="molecule type" value="Genomic_DNA"/>
</dbReference>
<evidence type="ECO:0000256" key="6">
    <source>
        <dbReference type="SAM" id="MobiDB-lite"/>
    </source>
</evidence>
<dbReference type="Proteomes" id="UP000184356">
    <property type="component" value="Unassembled WGS sequence"/>
</dbReference>
<protein>
    <submittedName>
        <fullName evidence="7">Uncharacterized protein</fullName>
    </submittedName>
</protein>
<sequence length="280" mass="30961">MPYTYTHIVVDIHDQIGVIKLNRPNVLNAWNETMLADMVTAFRELDENPRTIFTVLTGEGRFFSAGADIRQGLAIPPADSTPAQKKLFYMRKFSIETELFRLLIDHRKVFVLAFNGPGVGGGAAWFTGLADIVLAASGGYLQVPFNSLGLVPEFGAARTFAQSMGVRRANEFLMFGRKCTVEELEGWGLVNRVFPLEGFGGHVLEYLRGQLEVNDGGSMLETKRLQNGPMRAERVVALFDAVSALAERFVEGVPGKRFERRTGELAKGDEARKGKEKSSL</sequence>
<dbReference type="VEuPathDB" id="FungiDB:ASPSYDRAFT_155853"/>
<dbReference type="InterPro" id="IPR051053">
    <property type="entry name" value="ECH/Chromodomain_protein"/>
</dbReference>
<dbReference type="FunFam" id="3.90.226.10:FF:000048">
    <property type="entry name" value="3,2-trans-enoyl-CoA isomerase"/>
    <property type="match status" value="1"/>
</dbReference>
<proteinExistence type="inferred from homology"/>
<dbReference type="InterPro" id="IPR029045">
    <property type="entry name" value="ClpP/crotonase-like_dom_sf"/>
</dbReference>
<dbReference type="GO" id="GO:0016853">
    <property type="term" value="F:isomerase activity"/>
    <property type="evidence" value="ECO:0007669"/>
    <property type="project" value="UniProtKB-KW"/>
</dbReference>
<dbReference type="GO" id="GO:0005782">
    <property type="term" value="C:peroxisomal matrix"/>
    <property type="evidence" value="ECO:0007669"/>
    <property type="project" value="TreeGrafter"/>
</dbReference>
<evidence type="ECO:0000313" key="8">
    <source>
        <dbReference type="Proteomes" id="UP000184356"/>
    </source>
</evidence>
<comment type="subcellular location">
    <subcellularLocation>
        <location evidence="1">Peroxisome</location>
    </subcellularLocation>
</comment>
<accession>A0A1L9TCK8</accession>
<keyword evidence="4" id="KW-0576">Peroxisome</keyword>
<evidence type="ECO:0000256" key="4">
    <source>
        <dbReference type="ARBA" id="ARBA00023140"/>
    </source>
</evidence>